<name>H9UKY7_SPIAZ</name>
<sequence length="377" mass="40755">MKIPLFRPAINRKDMQAVLETMVDDTLGPGQISEQFIHALLEFFDLEGGLPFRELRRAVQVLSGALSLKDGEGLLLSPLLSRVYAEVIQSAGIPFDWVDVDPRNGTVSPETLADALKKERPFRPVGVVCDTSLGFVPLLEDIARQIDTVILDISKGCGARLGDALAGSTADYVILSLEEEDMLTTGGGAAVLGRTRKHAAALNQASAAVSREVFLADLNAALGVTQLKELPQRLVRRQEVAEVLHRAVQQSRHRLLVQPGDAEQVYYGLPLIVETGRKDVEAYAKKKGVETRPAYAHSILDVYGVESDQAETAANRDAGDAHSDTAADTSVPAAIVCPAAEVPNAAGLWRRCLLFPLYPSLPTPQIRELSKILISLP</sequence>
<dbReference type="InterPro" id="IPR015421">
    <property type="entry name" value="PyrdxlP-dep_Trfase_major"/>
</dbReference>
<protein>
    <submittedName>
        <fullName evidence="3">Putative PLP-dependent enzyme possibly involved in cell wall biogenesis</fullName>
    </submittedName>
</protein>
<evidence type="ECO:0000313" key="3">
    <source>
        <dbReference type="EMBL" id="AFG38180.1"/>
    </source>
</evidence>
<comment type="similarity">
    <text evidence="1 2">Belongs to the DegT/DnrJ/EryC1 family.</text>
</comment>
<dbReference type="Gene3D" id="3.40.640.10">
    <property type="entry name" value="Type I PLP-dependent aspartate aminotransferase-like (Major domain)"/>
    <property type="match status" value="1"/>
</dbReference>
<dbReference type="InterPro" id="IPR015422">
    <property type="entry name" value="PyrdxlP-dep_Trfase_small"/>
</dbReference>
<dbReference type="Pfam" id="PF01041">
    <property type="entry name" value="DegT_DnrJ_EryC1"/>
    <property type="match status" value="1"/>
</dbReference>
<dbReference type="SUPFAM" id="SSF53383">
    <property type="entry name" value="PLP-dependent transferases"/>
    <property type="match status" value="1"/>
</dbReference>
<dbReference type="Gene3D" id="3.90.1150.10">
    <property type="entry name" value="Aspartate Aminotransferase, domain 1"/>
    <property type="match status" value="1"/>
</dbReference>
<gene>
    <name evidence="3" type="ordered locus">Spiaf_2132</name>
</gene>
<dbReference type="Proteomes" id="UP000007383">
    <property type="component" value="Chromosome"/>
</dbReference>
<reference evidence="4" key="1">
    <citation type="journal article" date="2013" name="Stand. Genomic Sci.">
        <title>Complete genome sequence of the halophilic bacterium Spirochaeta africana type strain (Z-7692(T)) from the alkaline Lake Magadi in the East African Rift.</title>
        <authorList>
            <person name="Liolos K."/>
            <person name="Abt B."/>
            <person name="Scheuner C."/>
            <person name="Teshima H."/>
            <person name="Held B."/>
            <person name="Lapidus A."/>
            <person name="Nolan M."/>
            <person name="Lucas S."/>
            <person name="Deshpande S."/>
            <person name="Cheng J.F."/>
            <person name="Tapia R."/>
            <person name="Goodwin L.A."/>
            <person name="Pitluck S."/>
            <person name="Pagani I."/>
            <person name="Ivanova N."/>
            <person name="Mavromatis K."/>
            <person name="Mikhailova N."/>
            <person name="Huntemann M."/>
            <person name="Pati A."/>
            <person name="Chen A."/>
            <person name="Palaniappan K."/>
            <person name="Land M."/>
            <person name="Rohde M."/>
            <person name="Tindall B.J."/>
            <person name="Detter J.C."/>
            <person name="Goker M."/>
            <person name="Bristow J."/>
            <person name="Eisen J.A."/>
            <person name="Markowitz V."/>
            <person name="Hugenholtz P."/>
            <person name="Woyke T."/>
            <person name="Klenk H.P."/>
            <person name="Kyrpides N.C."/>
        </authorList>
    </citation>
    <scope>NUCLEOTIDE SEQUENCE</scope>
    <source>
        <strain evidence="4">ATCC 700263 / DSM 8902 / Z-7692</strain>
    </source>
</reference>
<dbReference type="OrthoDB" id="357425at2"/>
<dbReference type="EMBL" id="CP003282">
    <property type="protein sequence ID" value="AFG38180.1"/>
    <property type="molecule type" value="Genomic_DNA"/>
</dbReference>
<evidence type="ECO:0000256" key="1">
    <source>
        <dbReference type="ARBA" id="ARBA00037999"/>
    </source>
</evidence>
<keyword evidence="2" id="KW-0663">Pyridoxal phosphate</keyword>
<evidence type="ECO:0000256" key="2">
    <source>
        <dbReference type="RuleBase" id="RU004508"/>
    </source>
</evidence>
<proteinExistence type="inferred from homology"/>
<accession>H9UKY7</accession>
<dbReference type="PANTHER" id="PTHR30244">
    <property type="entry name" value="TRANSAMINASE"/>
    <property type="match status" value="1"/>
</dbReference>
<keyword evidence="4" id="KW-1185">Reference proteome</keyword>
<dbReference type="KEGG" id="sfc:Spiaf_2132"/>
<evidence type="ECO:0000313" key="4">
    <source>
        <dbReference type="Proteomes" id="UP000007383"/>
    </source>
</evidence>
<dbReference type="InterPro" id="IPR000653">
    <property type="entry name" value="DegT/StrS_aminotransferase"/>
</dbReference>
<dbReference type="PATRIC" id="fig|889378.3.peg.2118"/>
<dbReference type="PANTHER" id="PTHR30244:SF34">
    <property type="entry name" value="DTDP-4-AMINO-4,6-DIDEOXYGALACTOSE TRANSAMINASE"/>
    <property type="match status" value="1"/>
</dbReference>
<dbReference type="InterPro" id="IPR015424">
    <property type="entry name" value="PyrdxlP-dep_Trfase"/>
</dbReference>
<dbReference type="GO" id="GO:0008483">
    <property type="term" value="F:transaminase activity"/>
    <property type="evidence" value="ECO:0007669"/>
    <property type="project" value="TreeGrafter"/>
</dbReference>
<dbReference type="GO" id="GO:0030170">
    <property type="term" value="F:pyridoxal phosphate binding"/>
    <property type="evidence" value="ECO:0007669"/>
    <property type="project" value="TreeGrafter"/>
</dbReference>
<dbReference type="RefSeq" id="WP_014456163.1">
    <property type="nucleotide sequence ID" value="NC_017098.1"/>
</dbReference>
<dbReference type="HOGENOM" id="CLU_033332_2_0_12"/>
<dbReference type="eggNOG" id="COG0399">
    <property type="taxonomic scope" value="Bacteria"/>
</dbReference>
<dbReference type="GO" id="GO:0000271">
    <property type="term" value="P:polysaccharide biosynthetic process"/>
    <property type="evidence" value="ECO:0007669"/>
    <property type="project" value="TreeGrafter"/>
</dbReference>
<organism evidence="3 4">
    <name type="scientific">Spirochaeta africana (strain ATCC 700263 / DSM 8902 / Z-7692)</name>
    <dbReference type="NCBI Taxonomy" id="889378"/>
    <lineage>
        <taxon>Bacteria</taxon>
        <taxon>Pseudomonadati</taxon>
        <taxon>Spirochaetota</taxon>
        <taxon>Spirochaetia</taxon>
        <taxon>Spirochaetales</taxon>
        <taxon>Spirochaetaceae</taxon>
        <taxon>Spirochaeta</taxon>
    </lineage>
</organism>
<dbReference type="AlphaFoldDB" id="H9UKY7"/>
<dbReference type="STRING" id="889378.Spiaf_2132"/>